<sequence length="293" mass="32593">MSPLHGREALLGLLAFMAATAGPSFVRLALQRPGRLFCPRVCGLRLGRGAQGGSKASAVLANWLGDEAALQAWTEHRREEIIPELASWSLARVRDFVPQKVAEEALRLAEALNEEEWRQTAPMEMDDAVHRFGYRALNETGDAFNALQTALGGLIPAIRSAPTRAEFRFGRYGPSDFIDTHTDEATYAAFADDPSVYSRRIALIWYLTKNWTRADGGVFIDDEPDCVGGGVEVVPRFNEAVCFLVPRSHRVSPVVATDRFRYSLYGWWYTRGKYRPPWQRASVRSGSQANAGT</sequence>
<dbReference type="PANTHER" id="PTHR12117:SF0">
    <property type="entry name" value="PROLYL 3-HYDROXYLASE OGFOD1"/>
    <property type="match status" value="1"/>
</dbReference>
<feature type="signal peptide" evidence="4">
    <location>
        <begin position="1"/>
        <end position="21"/>
    </location>
</feature>
<gene>
    <name evidence="6" type="primary">ogfod1</name>
    <name evidence="6" type="ORF">SNEC2469_LOCUS28676</name>
</gene>
<dbReference type="InterPro" id="IPR051842">
    <property type="entry name" value="uS12_prolyl_hydroxylase"/>
</dbReference>
<dbReference type="InterPro" id="IPR006620">
    <property type="entry name" value="Pro_4_hyd_alph"/>
</dbReference>
<dbReference type="Pfam" id="PF13640">
    <property type="entry name" value="2OG-FeII_Oxy_3"/>
    <property type="match status" value="1"/>
</dbReference>
<dbReference type="PANTHER" id="PTHR12117">
    <property type="entry name" value="HISTONE ACETYLTRANSFERASE COMPLEX"/>
    <property type="match status" value="1"/>
</dbReference>
<evidence type="ECO:0000313" key="7">
    <source>
        <dbReference type="Proteomes" id="UP000601435"/>
    </source>
</evidence>
<dbReference type="GO" id="GO:0031418">
    <property type="term" value="F:L-ascorbic acid binding"/>
    <property type="evidence" value="ECO:0007669"/>
    <property type="project" value="InterPro"/>
</dbReference>
<comment type="cofactor">
    <cofactor evidence="1">
        <name>L-ascorbate</name>
        <dbReference type="ChEBI" id="CHEBI:38290"/>
    </cofactor>
</comment>
<feature type="domain" description="Prolyl 4-hydroxylase alpha subunit" evidence="5">
    <location>
        <begin position="88"/>
        <end position="269"/>
    </location>
</feature>
<evidence type="ECO:0000313" key="6">
    <source>
        <dbReference type="EMBL" id="CAE7877645.1"/>
    </source>
</evidence>
<evidence type="ECO:0000256" key="4">
    <source>
        <dbReference type="SAM" id="SignalP"/>
    </source>
</evidence>
<dbReference type="GO" id="GO:0016705">
    <property type="term" value="F:oxidoreductase activity, acting on paired donors, with incorporation or reduction of molecular oxygen"/>
    <property type="evidence" value="ECO:0007669"/>
    <property type="project" value="InterPro"/>
</dbReference>
<organism evidence="6 7">
    <name type="scientific">Symbiodinium necroappetens</name>
    <dbReference type="NCBI Taxonomy" id="1628268"/>
    <lineage>
        <taxon>Eukaryota</taxon>
        <taxon>Sar</taxon>
        <taxon>Alveolata</taxon>
        <taxon>Dinophyceae</taxon>
        <taxon>Suessiales</taxon>
        <taxon>Symbiodiniaceae</taxon>
        <taxon>Symbiodinium</taxon>
    </lineage>
</organism>
<reference evidence="6" key="1">
    <citation type="submission" date="2021-02" db="EMBL/GenBank/DDBJ databases">
        <authorList>
            <person name="Dougan E. K."/>
            <person name="Rhodes N."/>
            <person name="Thang M."/>
            <person name="Chan C."/>
        </authorList>
    </citation>
    <scope>NUCLEOTIDE SEQUENCE</scope>
</reference>
<keyword evidence="7" id="KW-1185">Reference proteome</keyword>
<comment type="caution">
    <text evidence="6">The sequence shown here is derived from an EMBL/GenBank/DDBJ whole genome shotgun (WGS) entry which is preliminary data.</text>
</comment>
<keyword evidence="4" id="KW-0732">Signal</keyword>
<dbReference type="SMART" id="SM00702">
    <property type="entry name" value="P4Hc"/>
    <property type="match status" value="1"/>
</dbReference>
<feature type="chain" id="PRO_5032615268" evidence="4">
    <location>
        <begin position="22"/>
        <end position="293"/>
    </location>
</feature>
<proteinExistence type="predicted"/>
<dbReference type="EMBL" id="CAJNJA010062853">
    <property type="protein sequence ID" value="CAE7877645.1"/>
    <property type="molecule type" value="Genomic_DNA"/>
</dbReference>
<keyword evidence="2" id="KW-0223">Dioxygenase</keyword>
<dbReference type="GO" id="GO:0005506">
    <property type="term" value="F:iron ion binding"/>
    <property type="evidence" value="ECO:0007669"/>
    <property type="project" value="InterPro"/>
</dbReference>
<evidence type="ECO:0000256" key="3">
    <source>
        <dbReference type="ARBA" id="ARBA00023002"/>
    </source>
</evidence>
<evidence type="ECO:0000259" key="5">
    <source>
        <dbReference type="SMART" id="SM00702"/>
    </source>
</evidence>
<dbReference type="GO" id="GO:0051213">
    <property type="term" value="F:dioxygenase activity"/>
    <property type="evidence" value="ECO:0007669"/>
    <property type="project" value="UniProtKB-KW"/>
</dbReference>
<evidence type="ECO:0000256" key="2">
    <source>
        <dbReference type="ARBA" id="ARBA00022964"/>
    </source>
</evidence>
<evidence type="ECO:0000256" key="1">
    <source>
        <dbReference type="ARBA" id="ARBA00001961"/>
    </source>
</evidence>
<dbReference type="AlphaFoldDB" id="A0A813ATN6"/>
<dbReference type="InterPro" id="IPR044862">
    <property type="entry name" value="Pro_4_hyd_alph_FE2OG_OXY"/>
</dbReference>
<dbReference type="Proteomes" id="UP000601435">
    <property type="component" value="Unassembled WGS sequence"/>
</dbReference>
<protein>
    <submittedName>
        <fullName evidence="6">Ogfod1 protein</fullName>
    </submittedName>
</protein>
<dbReference type="Gene3D" id="2.60.120.620">
    <property type="entry name" value="q2cbj1_9rhob like domain"/>
    <property type="match status" value="1"/>
</dbReference>
<name>A0A813ATN6_9DINO</name>
<keyword evidence="3" id="KW-0560">Oxidoreductase</keyword>
<dbReference type="OrthoDB" id="445777at2759"/>
<accession>A0A813ATN6</accession>